<dbReference type="Proteomes" id="UP000287247">
    <property type="component" value="Unassembled WGS sequence"/>
</dbReference>
<keyword evidence="2" id="KW-0732">Signal</keyword>
<evidence type="ECO:0000256" key="2">
    <source>
        <dbReference type="SAM" id="SignalP"/>
    </source>
</evidence>
<dbReference type="AlphaFoldDB" id="A0A401ILB4"/>
<evidence type="ECO:0000313" key="4">
    <source>
        <dbReference type="EMBL" id="GBF82028.1"/>
    </source>
</evidence>
<keyword evidence="4" id="KW-0449">Lipoprotein</keyword>
<dbReference type="InterPro" id="IPR036908">
    <property type="entry name" value="RlpA-like_sf"/>
</dbReference>
<dbReference type="EMBL" id="BDQK01000014">
    <property type="protein sequence ID" value="GBF82028.1"/>
    <property type="molecule type" value="Genomic_DNA"/>
</dbReference>
<evidence type="ECO:0000313" key="5">
    <source>
        <dbReference type="Proteomes" id="UP000287247"/>
    </source>
</evidence>
<organism evidence="4 5">
    <name type="scientific">Aphanothece sacrum FPU1</name>
    <dbReference type="NCBI Taxonomy" id="1920663"/>
    <lineage>
        <taxon>Bacteria</taxon>
        <taxon>Bacillati</taxon>
        <taxon>Cyanobacteriota</taxon>
        <taxon>Cyanophyceae</taxon>
        <taxon>Oscillatoriophycideae</taxon>
        <taxon>Chroococcales</taxon>
        <taxon>Aphanothecaceae</taxon>
        <taxon>Aphanothece</taxon>
    </lineage>
</organism>
<comment type="caution">
    <text evidence="4">The sequence shown here is derived from an EMBL/GenBank/DDBJ whole genome shotgun (WGS) entry which is preliminary data.</text>
</comment>
<gene>
    <name evidence="4" type="ORF">AsFPU1_3452</name>
</gene>
<evidence type="ECO:0000259" key="3">
    <source>
        <dbReference type="Pfam" id="PF03330"/>
    </source>
</evidence>
<feature type="domain" description="RlpA-like protein double-psi beta-barrel" evidence="3">
    <location>
        <begin position="21"/>
        <end position="103"/>
    </location>
</feature>
<dbReference type="NCBIfam" id="TIGR00413">
    <property type="entry name" value="rlpA"/>
    <property type="match status" value="1"/>
</dbReference>
<accession>A0A401ILB4</accession>
<dbReference type="RefSeq" id="WP_124976002.1">
    <property type="nucleotide sequence ID" value="NZ_BDQK01000014.1"/>
</dbReference>
<feature type="chain" id="PRO_5019201806" evidence="2">
    <location>
        <begin position="21"/>
        <end position="108"/>
    </location>
</feature>
<comment type="similarity">
    <text evidence="1">Belongs to the RlpA family.</text>
</comment>
<dbReference type="OrthoDB" id="9779128at2"/>
<dbReference type="InterPro" id="IPR012997">
    <property type="entry name" value="RplA"/>
</dbReference>
<dbReference type="Gene3D" id="2.40.40.10">
    <property type="entry name" value="RlpA-like domain"/>
    <property type="match status" value="1"/>
</dbReference>
<dbReference type="Pfam" id="PF03330">
    <property type="entry name" value="DPBB_1"/>
    <property type="match status" value="1"/>
</dbReference>
<dbReference type="PANTHER" id="PTHR34183:SF8">
    <property type="entry name" value="ENDOLYTIC PEPTIDOGLYCAN TRANSGLYCOSYLASE RLPA-RELATED"/>
    <property type="match status" value="1"/>
</dbReference>
<sequence length="108" mass="11587">MKNLGLAILMIALTSIPGHAQTATYYSSGLHGRRTASGVRFSNHQPMAAHPSLPLGTKVKVTNPRNGRSVIVRIVDRCRCSIDLSQGAFRAIGSLGAGRIPVRLKVLR</sequence>
<name>A0A401ILB4_APHSA</name>
<dbReference type="InterPro" id="IPR009009">
    <property type="entry name" value="RlpA-like_DPBB"/>
</dbReference>
<protein>
    <submittedName>
        <fullName evidence="4">Rare lipoprotein A</fullName>
    </submittedName>
</protein>
<dbReference type="PANTHER" id="PTHR34183">
    <property type="entry name" value="ENDOLYTIC PEPTIDOGLYCAN TRANSGLYCOSYLASE RLPA"/>
    <property type="match status" value="1"/>
</dbReference>
<dbReference type="SUPFAM" id="SSF50685">
    <property type="entry name" value="Barwin-like endoglucanases"/>
    <property type="match status" value="1"/>
</dbReference>
<reference evidence="5" key="1">
    <citation type="submission" date="2017-05" db="EMBL/GenBank/DDBJ databases">
        <title>Physiological properties and genetic analysis related to exopolysaccharide production of fresh-water unicellular cyanobacterium Aphanothece sacrum, Suizenji Nori, that has been cultured as a food source in Japan.</title>
        <authorList>
            <person name="Kanesaki Y."/>
            <person name="Yoshikawa S."/>
            <person name="Ohki K."/>
        </authorList>
    </citation>
    <scope>NUCLEOTIDE SEQUENCE [LARGE SCALE GENOMIC DNA]</scope>
    <source>
        <strain evidence="5">FPU1</strain>
    </source>
</reference>
<feature type="signal peptide" evidence="2">
    <location>
        <begin position="1"/>
        <end position="20"/>
    </location>
</feature>
<proteinExistence type="inferred from homology"/>
<keyword evidence="5" id="KW-1185">Reference proteome</keyword>
<evidence type="ECO:0000256" key="1">
    <source>
        <dbReference type="RuleBase" id="RU003495"/>
    </source>
</evidence>
<dbReference type="CDD" id="cd22268">
    <property type="entry name" value="DPBB_RlpA-like"/>
    <property type="match status" value="1"/>
</dbReference>